<dbReference type="InterPro" id="IPR050206">
    <property type="entry name" value="FtsK/SpoIIIE/SftA"/>
</dbReference>
<proteinExistence type="predicted"/>
<gene>
    <name evidence="7" type="ORF">BINDI_0753</name>
</gene>
<dbReference type="PROSITE" id="PS50901">
    <property type="entry name" value="FTSK"/>
    <property type="match status" value="1"/>
</dbReference>
<feature type="binding site" evidence="3">
    <location>
        <begin position="179"/>
        <end position="186"/>
    </location>
    <ligand>
        <name>ATP</name>
        <dbReference type="ChEBI" id="CHEBI:30616"/>
    </ligand>
</feature>
<feature type="domain" description="FtsK" evidence="6">
    <location>
        <begin position="161"/>
        <end position="344"/>
    </location>
</feature>
<dbReference type="SMART" id="SM00382">
    <property type="entry name" value="AAA"/>
    <property type="match status" value="2"/>
</dbReference>
<evidence type="ECO:0000313" key="8">
    <source>
        <dbReference type="Proteomes" id="UP000028569"/>
    </source>
</evidence>
<dbReference type="EMBL" id="CP006018">
    <property type="protein sequence ID" value="AIC92025.1"/>
    <property type="molecule type" value="Genomic_DNA"/>
</dbReference>
<feature type="transmembrane region" description="Helical" evidence="5">
    <location>
        <begin position="24"/>
        <end position="45"/>
    </location>
</feature>
<dbReference type="AlphaFoldDB" id="A0A087VUA7"/>
<reference evidence="7 8" key="1">
    <citation type="journal article" date="2014" name="Appl. Environ. Microbiol.">
        <title>Genomic encyclopedia of type strains of the genus Bifidobacterium.</title>
        <authorList>
            <person name="Milani C."/>
            <person name="Lugli G.A."/>
            <person name="Duranti S."/>
            <person name="Turroni F."/>
            <person name="Bottacini F."/>
            <person name="Mangifesta M."/>
            <person name="Sanchez B."/>
            <person name="Viappiani A."/>
            <person name="Mancabelli L."/>
            <person name="Taminiau B."/>
            <person name="Delcenserie V."/>
            <person name="Barrangou R."/>
            <person name="Margolles A."/>
            <person name="van Sinderen D."/>
            <person name="Ventura M."/>
        </authorList>
    </citation>
    <scope>NUCLEOTIDE SEQUENCE [LARGE SCALE GENOMIC DNA]</scope>
    <source>
        <strain evidence="7 8">LMG 11587</strain>
    </source>
</reference>
<feature type="transmembrane region" description="Helical" evidence="5">
    <location>
        <begin position="51"/>
        <end position="73"/>
    </location>
</feature>
<accession>A0A087VUA7</accession>
<evidence type="ECO:0000256" key="2">
    <source>
        <dbReference type="ARBA" id="ARBA00022840"/>
    </source>
</evidence>
<protein>
    <submittedName>
        <fullName evidence="7">DNA segregation ATPase-related protein (FtsK/SpoIIIE family)</fullName>
    </submittedName>
</protein>
<dbReference type="InterPro" id="IPR027417">
    <property type="entry name" value="P-loop_NTPase"/>
</dbReference>
<dbReference type="HOGENOM" id="CLU_031357_0_0_11"/>
<evidence type="ECO:0000256" key="3">
    <source>
        <dbReference type="PROSITE-ProRule" id="PRU00289"/>
    </source>
</evidence>
<dbReference type="Pfam" id="PF01580">
    <property type="entry name" value="FtsK_SpoIIIE"/>
    <property type="match status" value="1"/>
</dbReference>
<dbReference type="Gene3D" id="3.40.50.300">
    <property type="entry name" value="P-loop containing nucleotide triphosphate hydrolases"/>
    <property type="match status" value="1"/>
</dbReference>
<dbReference type="InterPro" id="IPR002543">
    <property type="entry name" value="FtsK_dom"/>
</dbReference>
<dbReference type="PANTHER" id="PTHR22683:SF1">
    <property type="entry name" value="TYPE VII SECRETION SYSTEM PROTEIN ESSC"/>
    <property type="match status" value="1"/>
</dbReference>
<feature type="region of interest" description="Disordered" evidence="4">
    <location>
        <begin position="523"/>
        <end position="566"/>
    </location>
</feature>
<dbReference type="InterPro" id="IPR003593">
    <property type="entry name" value="AAA+_ATPase"/>
</dbReference>
<name>A0A087VUA7_9BIFI</name>
<dbReference type="Proteomes" id="UP000028569">
    <property type="component" value="Chromosome"/>
</dbReference>
<sequence length="684" mass="73815">MKNLEDSNGEQSERPGKLRPSADTFLTVLAQCAPLLAQTALLWYMTAQGRWMFLALLLPGLAGNLALCILTLLRSQSTAKRRQGQRNSPGSRAHDAFELESTRADMTLLASLDLPSLESKLFDNNRRPPDKGLYWQSIVHTWLSSLEGTASYRAMIGCGMREDFLIDLAADGPHALVAGTTGSGKSVFLQTWCLSLACSIPPSRLNMVLLDFKGGSGFNLLAGLPHTVGCVNDLDLEQAVRSLAGIRKELKRRETLVAREGVADVMELVSPPPRLLVVVDEFQALRQQLPDYQEDLVRLASQGRSLGMNLIACTQQTMGQVSAQMRANMNLGICLRVRDPMQSKELLGSPCAAHINPTNPGQGFFESGDGVRAFRTSQADNPGGLVTQIAKAATFCGFRPAPPLFSAPLPDTERNGVRSARYETRATFQNGHPLVPIGWLDDGVLLHTCRMPIIGNTALIGPLGRGKTTLIGALTQRLLRLLKEIESKPGDLAKTAGIPGPFDLRLSFWKGDAYSSFDLYTRRRQSASSPDPSQLPPPSGAEPSLRNVLSGQATSSAGASSSPEKSKEPYEGLIWLIDDAQDLLDPMSRQPLAGQVNKALSMDGVAVILAVDSAAAIRRPERFRQRLVFPFGERSVDMACGIPSASLDGPGRPVCTIPGRGLFMSPGQALPIQCFPSDSLGNNP</sequence>
<organism evidence="7 8">
    <name type="scientific">Bifidobacterium [indicum] DSM 20214 = LMG 11587</name>
    <dbReference type="NCBI Taxonomy" id="1341694"/>
    <lineage>
        <taxon>Bacteria</taxon>
        <taxon>Bacillati</taxon>
        <taxon>Actinomycetota</taxon>
        <taxon>Actinomycetes</taxon>
        <taxon>Bifidobacteriales</taxon>
        <taxon>Bifidobacteriaceae</taxon>
        <taxon>Bifidobacterium</taxon>
    </lineage>
</organism>
<keyword evidence="2 3" id="KW-0067">ATP-binding</keyword>
<evidence type="ECO:0000313" key="7">
    <source>
        <dbReference type="EMBL" id="AIC92025.1"/>
    </source>
</evidence>
<evidence type="ECO:0000256" key="1">
    <source>
        <dbReference type="ARBA" id="ARBA00022741"/>
    </source>
</evidence>
<dbReference type="GO" id="GO:0003677">
    <property type="term" value="F:DNA binding"/>
    <property type="evidence" value="ECO:0007669"/>
    <property type="project" value="InterPro"/>
</dbReference>
<dbReference type="RefSeq" id="WP_052108758.1">
    <property type="nucleotide sequence ID" value="NZ_CP006018.1"/>
</dbReference>
<dbReference type="PANTHER" id="PTHR22683">
    <property type="entry name" value="SPORULATION PROTEIN RELATED"/>
    <property type="match status" value="1"/>
</dbReference>
<dbReference type="GO" id="GO:0005524">
    <property type="term" value="F:ATP binding"/>
    <property type="evidence" value="ECO:0007669"/>
    <property type="project" value="UniProtKB-UniRule"/>
</dbReference>
<evidence type="ECO:0000259" key="6">
    <source>
        <dbReference type="PROSITE" id="PS50901"/>
    </source>
</evidence>
<keyword evidence="5" id="KW-0812">Transmembrane</keyword>
<keyword evidence="5" id="KW-0472">Membrane</keyword>
<keyword evidence="8" id="KW-1185">Reference proteome</keyword>
<dbReference type="KEGG" id="bii:BINDI_0753"/>
<evidence type="ECO:0000256" key="5">
    <source>
        <dbReference type="SAM" id="Phobius"/>
    </source>
</evidence>
<keyword evidence="1 3" id="KW-0547">Nucleotide-binding</keyword>
<keyword evidence="5" id="KW-1133">Transmembrane helix</keyword>
<dbReference type="SUPFAM" id="SSF52540">
    <property type="entry name" value="P-loop containing nucleoside triphosphate hydrolases"/>
    <property type="match status" value="2"/>
</dbReference>
<evidence type="ECO:0000256" key="4">
    <source>
        <dbReference type="SAM" id="MobiDB-lite"/>
    </source>
</evidence>
<dbReference type="OrthoDB" id="9807790at2"/>